<dbReference type="Pfam" id="PF03699">
    <property type="entry name" value="UPF0182"/>
    <property type="match status" value="1"/>
</dbReference>
<feature type="transmembrane region" description="Helical" evidence="5">
    <location>
        <begin position="261"/>
        <end position="280"/>
    </location>
</feature>
<evidence type="ECO:0000256" key="4">
    <source>
        <dbReference type="ARBA" id="ARBA00023136"/>
    </source>
</evidence>
<dbReference type="EMBL" id="JAMTCP010000018">
    <property type="protein sequence ID" value="MCP2259650.1"/>
    <property type="molecule type" value="Genomic_DNA"/>
</dbReference>
<keyword evidence="4 5" id="KW-0472">Membrane</keyword>
<reference evidence="7 8" key="1">
    <citation type="submission" date="2022-06" db="EMBL/GenBank/DDBJ databases">
        <title>Genomic Encyclopedia of Archaeal and Bacterial Type Strains, Phase II (KMG-II): from individual species to whole genera.</title>
        <authorList>
            <person name="Goeker M."/>
        </authorList>
    </citation>
    <scope>NUCLEOTIDE SEQUENCE [LARGE SCALE GENOMIC DNA]</scope>
    <source>
        <strain evidence="7 8">DSM 40477</strain>
    </source>
</reference>
<keyword evidence="3 5" id="KW-1133">Transmembrane helix</keyword>
<gene>
    <name evidence="7" type="ORF">LX15_003355</name>
</gene>
<feature type="region of interest" description="Disordered" evidence="6">
    <location>
        <begin position="966"/>
        <end position="997"/>
    </location>
</feature>
<evidence type="ECO:0000313" key="8">
    <source>
        <dbReference type="Proteomes" id="UP001205311"/>
    </source>
</evidence>
<evidence type="ECO:0000256" key="6">
    <source>
        <dbReference type="SAM" id="MobiDB-lite"/>
    </source>
</evidence>
<comment type="subcellular location">
    <subcellularLocation>
        <location evidence="5">Cell membrane</location>
        <topology evidence="5">Multi-pass membrane protein</topology>
    </subcellularLocation>
</comment>
<evidence type="ECO:0000256" key="1">
    <source>
        <dbReference type="ARBA" id="ARBA00022475"/>
    </source>
</evidence>
<feature type="region of interest" description="Disordered" evidence="6">
    <location>
        <begin position="890"/>
        <end position="930"/>
    </location>
</feature>
<comment type="caution">
    <text evidence="7">The sequence shown here is derived from an EMBL/GenBank/DDBJ whole genome shotgun (WGS) entry which is preliminary data.</text>
</comment>
<dbReference type="PANTHER" id="PTHR39344">
    <property type="entry name" value="UPF0182 PROTEIN SLL1060"/>
    <property type="match status" value="1"/>
</dbReference>
<dbReference type="NCBIfam" id="NF000825">
    <property type="entry name" value="PRK00068.1"/>
    <property type="match status" value="1"/>
</dbReference>
<evidence type="ECO:0000256" key="5">
    <source>
        <dbReference type="HAMAP-Rule" id="MF_01600"/>
    </source>
</evidence>
<dbReference type="NCBIfam" id="NF009097">
    <property type="entry name" value="PRK12438.1"/>
    <property type="match status" value="1"/>
</dbReference>
<feature type="transmembrane region" description="Helical" evidence="5">
    <location>
        <begin position="287"/>
        <end position="307"/>
    </location>
</feature>
<evidence type="ECO:0000256" key="2">
    <source>
        <dbReference type="ARBA" id="ARBA00022692"/>
    </source>
</evidence>
<proteinExistence type="inferred from homology"/>
<dbReference type="PANTHER" id="PTHR39344:SF1">
    <property type="entry name" value="UPF0182 PROTEIN SLL1060"/>
    <property type="match status" value="1"/>
</dbReference>
<evidence type="ECO:0000313" key="7">
    <source>
        <dbReference type="EMBL" id="MCP2259650.1"/>
    </source>
</evidence>
<feature type="compositionally biased region" description="Low complexity" evidence="6">
    <location>
        <begin position="891"/>
        <end position="915"/>
    </location>
</feature>
<dbReference type="RefSeq" id="WP_253670529.1">
    <property type="nucleotide sequence ID" value="NZ_JAMTCP010000018.1"/>
</dbReference>
<keyword evidence="8" id="KW-1185">Reference proteome</keyword>
<keyword evidence="2 5" id="KW-0812">Transmembrane</keyword>
<protein>
    <recommendedName>
        <fullName evidence="5">UPF0182 protein LX15_003355</fullName>
    </recommendedName>
</protein>
<sequence length="997" mass="108348">MAMRPPVGLPRLSKRSRILLVIGVLLLLGLVSGSRLLDTYIDWLWFGEVGYRSVFGTIIFTRLAVFAAVGVLVGGLVALNLVIAYRTRPVFVPVSGPDDPVSRYRSFVVSRLRLLGVGIPLLVGLVAAVAGQGEWQVTQLFLNATDFNVTDPEFGHDIGFYAFQLPFYRWLLSWAFVAVAVSFFGALVAHYLFGGIRFGSRGGGQLAVPARVQLAVLAGVFVLLKAVAYFLDRYELLSSGGSERFTGASYTDLHAVLPAKLILLCIAVFCAIAFFVGAFLRNLQLPAIAAVLLLLSSILVGAAWPAVLEQFSVKPNANEKEAASIERNIAATRQAFGLTEDKVTYEPYAGKSDVSLAEIKEDKVTVPNVRLLDPNALSQTFTQLQQRKNFYGFPAKLDIDRYTVNGRTQDYIVAAREINTGGLAENQRDWINRHLVYTHGNGFVAAPANTVNSALKDAGGEGGYPVFTVSELTENKDNPVSQGDIKVDQPRVYYGELVTDYAIVGAQAGEAPREYDTEKTSYTYTGKGGVPIGGWFNRLAFAASYGERNLLFSDAIGDNSKIIFERDPRDRVSKVAPWLTVDGDPYPAVVDGRIVWIVDGYTTLDNYPYAQRTPLGEATTDTLAGVRKQPNRQISYIRNSVKAVVDAYDGSVSMYAVDERDPVLKAWMGVFPGVVKPASEISPSLRSHFRYPEDLFKVQRELLSKYHVSNPKEFYSTVSFWDVPSDPTVDGQGQQPAQQPPYYVLAGNPRTGKVEFQLTSALVSLRREFMSAYVTVSSDPENYGRITVLQLPSDTQTKGPQQVQTQFVSSSNVSSELNLLRQQQTRVQYGNLLTLPVGGGLLYVEPVYIERSQQASSFPQLARVLVSFGGKVGYAATLAEALEQVFGAGAGSSTTNPGQQGQQGQQPTTTTQPPNTSTPPPPGGQQVSPELGKAVQDISAALEKVRKAQQAGDFAALGQAYKELDEATKRFEQARPQGGGGSSPSPSAAPPTPTPTR</sequence>
<comment type="caution">
    <text evidence="5">Lacks conserved residue(s) required for the propagation of feature annotation.</text>
</comment>
<feature type="transmembrane region" description="Helical" evidence="5">
    <location>
        <begin position="112"/>
        <end position="131"/>
    </location>
</feature>
<dbReference type="HAMAP" id="MF_01600">
    <property type="entry name" value="UPF0182"/>
    <property type="match status" value="1"/>
</dbReference>
<dbReference type="Proteomes" id="UP001205311">
    <property type="component" value="Unassembled WGS sequence"/>
</dbReference>
<feature type="compositionally biased region" description="Pro residues" evidence="6">
    <location>
        <begin position="987"/>
        <end position="997"/>
    </location>
</feature>
<organism evidence="7 8">
    <name type="scientific">Streptoalloteichus tenebrarius (strain ATCC 17920 / DSM 40477 / JCM 4838 / CBS 697.72 / NBRC 16177 / NCIMB 11028 / NRRL B-12390 / A12253. 1 / ISP 5477)</name>
    <name type="common">Streptomyces tenebrarius</name>
    <dbReference type="NCBI Taxonomy" id="1933"/>
    <lineage>
        <taxon>Bacteria</taxon>
        <taxon>Bacillati</taxon>
        <taxon>Actinomycetota</taxon>
        <taxon>Actinomycetes</taxon>
        <taxon>Pseudonocardiales</taxon>
        <taxon>Pseudonocardiaceae</taxon>
        <taxon>Streptoalloteichus</taxon>
    </lineage>
</organism>
<feature type="transmembrane region" description="Helical" evidence="5">
    <location>
        <begin position="171"/>
        <end position="193"/>
    </location>
</feature>
<keyword evidence="1 5" id="KW-1003">Cell membrane</keyword>
<feature type="transmembrane region" description="Helical" evidence="5">
    <location>
        <begin position="214"/>
        <end position="231"/>
    </location>
</feature>
<evidence type="ECO:0000256" key="3">
    <source>
        <dbReference type="ARBA" id="ARBA00022989"/>
    </source>
</evidence>
<accession>A0ABT1HVV4</accession>
<name>A0ABT1HVV4_STRSD</name>
<feature type="transmembrane region" description="Helical" evidence="5">
    <location>
        <begin position="57"/>
        <end position="83"/>
    </location>
</feature>
<comment type="similarity">
    <text evidence="5">Belongs to the UPF0182 family.</text>
</comment>
<dbReference type="InterPro" id="IPR005372">
    <property type="entry name" value="UPF0182"/>
</dbReference>